<evidence type="ECO:0000256" key="5">
    <source>
        <dbReference type="SAM" id="Phobius"/>
    </source>
</evidence>
<keyword evidence="3 5" id="KW-1133">Transmembrane helix</keyword>
<sequence>MRQATLERLLPFLAWRRQWTAASLRDDATAGLTVALVMIPQALAYAKLAGLPPHIGLYCALLPTVVAALFGSCGQLSTGPVALTSLLTGASIIGLAAPGSPHLLELAIGLALLSGLIQFTLGALKLGWLLNLLSVPVLSGFVNASALIICLTQVPPLFGLDLQHSGQLVIDFLRLLTGGELLHPPSVAFGLGSLGLLLTLKLYLPRLPGVPLVVAGATALSAATGFERSGGAVVGAIPLGLPDFAFPALSLGELIALLPAAFVIALVSFMEAASSAKLISGRTRQAWRQNQELIGQGLAKIAASFAGGMPVSASFSRSALNYTLEARSGMSSLVTAALVLVTVLYLTPLMWHLPKPVLAAVILQAVGGLIDLKALGRAWRASRDDGLGAVVTFAATLAFAPAIQNGIFTGLMLSLGLMVYRGMYPRVALLGLHADGTYRDLERFGLAHPHPSLVVLRFDSPLSFVTAATFDEAMLRAARAQPDVKVVLVSAAGINEVDATGLHTLAGLIERFRAQGQAIAFCGLKKQAIDAMQRDGLWTRIAEHGGYRTEHQAIEALLATLSKAKADDPQASDSP</sequence>
<reference evidence="7 8" key="1">
    <citation type="journal article" date="2020" name="Biotechnol. Biofuels">
        <title>New insights from the biogas microbiome by comprehensive genome-resolved metagenomics of nearly 1600 species originating from multiple anaerobic digesters.</title>
        <authorList>
            <person name="Campanaro S."/>
            <person name="Treu L."/>
            <person name="Rodriguez-R L.M."/>
            <person name="Kovalovszki A."/>
            <person name="Ziels R.M."/>
            <person name="Maus I."/>
            <person name="Zhu X."/>
            <person name="Kougias P.G."/>
            <person name="Basile A."/>
            <person name="Luo G."/>
            <person name="Schluter A."/>
            <person name="Konstantinidis K.T."/>
            <person name="Angelidaki I."/>
        </authorList>
    </citation>
    <scope>NUCLEOTIDE SEQUENCE [LARGE SCALE GENOMIC DNA]</scope>
    <source>
        <strain evidence="7">AS06rmzACSIP_256</strain>
    </source>
</reference>
<dbReference type="InterPro" id="IPR036513">
    <property type="entry name" value="STAS_dom_sf"/>
</dbReference>
<keyword evidence="4 5" id="KW-0472">Membrane</keyword>
<protein>
    <submittedName>
        <fullName evidence="7">SulP family inorganic anion transporter</fullName>
    </submittedName>
</protein>
<feature type="domain" description="STAS" evidence="6">
    <location>
        <begin position="451"/>
        <end position="557"/>
    </location>
</feature>
<evidence type="ECO:0000256" key="3">
    <source>
        <dbReference type="ARBA" id="ARBA00022989"/>
    </source>
</evidence>
<feature type="transmembrane region" description="Helical" evidence="5">
    <location>
        <begin position="103"/>
        <end position="121"/>
    </location>
</feature>
<dbReference type="Pfam" id="PF00916">
    <property type="entry name" value="Sulfate_transp"/>
    <property type="match status" value="1"/>
</dbReference>
<evidence type="ECO:0000256" key="1">
    <source>
        <dbReference type="ARBA" id="ARBA00004141"/>
    </source>
</evidence>
<gene>
    <name evidence="7" type="ORF">GX576_10040</name>
</gene>
<dbReference type="CDD" id="cd07042">
    <property type="entry name" value="STAS_SulP_like_sulfate_transporter"/>
    <property type="match status" value="1"/>
</dbReference>
<feature type="transmembrane region" description="Helical" evidence="5">
    <location>
        <begin position="54"/>
        <end position="73"/>
    </location>
</feature>
<evidence type="ECO:0000313" key="8">
    <source>
        <dbReference type="Proteomes" id="UP000536534"/>
    </source>
</evidence>
<keyword evidence="2 5" id="KW-0812">Transmembrane</keyword>
<dbReference type="Gene3D" id="3.30.750.24">
    <property type="entry name" value="STAS domain"/>
    <property type="match status" value="1"/>
</dbReference>
<dbReference type="PANTHER" id="PTHR11814">
    <property type="entry name" value="SULFATE TRANSPORTER"/>
    <property type="match status" value="1"/>
</dbReference>
<feature type="transmembrane region" description="Helical" evidence="5">
    <location>
        <begin position="333"/>
        <end position="351"/>
    </location>
</feature>
<dbReference type="GO" id="GO:0016020">
    <property type="term" value="C:membrane"/>
    <property type="evidence" value="ECO:0007669"/>
    <property type="project" value="UniProtKB-SubCell"/>
</dbReference>
<evidence type="ECO:0000256" key="4">
    <source>
        <dbReference type="ARBA" id="ARBA00023136"/>
    </source>
</evidence>
<accession>A0A7X7LWU7</accession>
<feature type="transmembrane region" description="Helical" evidence="5">
    <location>
        <begin position="246"/>
        <end position="269"/>
    </location>
</feature>
<feature type="transmembrane region" description="Helical" evidence="5">
    <location>
        <begin position="80"/>
        <end position="97"/>
    </location>
</feature>
<dbReference type="PROSITE" id="PS50801">
    <property type="entry name" value="STAS"/>
    <property type="match status" value="1"/>
</dbReference>
<dbReference type="Pfam" id="PF01740">
    <property type="entry name" value="STAS"/>
    <property type="match status" value="1"/>
</dbReference>
<feature type="transmembrane region" description="Helical" evidence="5">
    <location>
        <begin position="181"/>
        <end position="200"/>
    </location>
</feature>
<organism evidence="7 8">
    <name type="scientific">Thauera phenolivorans</name>
    <dbReference type="NCBI Taxonomy" id="1792543"/>
    <lineage>
        <taxon>Bacteria</taxon>
        <taxon>Pseudomonadati</taxon>
        <taxon>Pseudomonadota</taxon>
        <taxon>Betaproteobacteria</taxon>
        <taxon>Rhodocyclales</taxon>
        <taxon>Zoogloeaceae</taxon>
        <taxon>Thauera</taxon>
    </lineage>
</organism>
<evidence type="ECO:0000313" key="7">
    <source>
        <dbReference type="EMBL" id="NLF54713.1"/>
    </source>
</evidence>
<feature type="transmembrane region" description="Helical" evidence="5">
    <location>
        <begin position="357"/>
        <end position="375"/>
    </location>
</feature>
<evidence type="ECO:0000256" key="2">
    <source>
        <dbReference type="ARBA" id="ARBA00022692"/>
    </source>
</evidence>
<dbReference type="SUPFAM" id="SSF52091">
    <property type="entry name" value="SpoIIaa-like"/>
    <property type="match status" value="1"/>
</dbReference>
<feature type="transmembrane region" description="Helical" evidence="5">
    <location>
        <begin position="207"/>
        <end position="226"/>
    </location>
</feature>
<dbReference type="InterPro" id="IPR001902">
    <property type="entry name" value="SLC26A/SulP_fam"/>
</dbReference>
<dbReference type="InterPro" id="IPR002645">
    <property type="entry name" value="STAS_dom"/>
</dbReference>
<feature type="transmembrane region" description="Helical" evidence="5">
    <location>
        <begin position="387"/>
        <end position="420"/>
    </location>
</feature>
<comment type="subcellular location">
    <subcellularLocation>
        <location evidence="1">Membrane</location>
        <topology evidence="1">Multi-pass membrane protein</topology>
    </subcellularLocation>
</comment>
<feature type="transmembrane region" description="Helical" evidence="5">
    <location>
        <begin position="128"/>
        <end position="154"/>
    </location>
</feature>
<evidence type="ECO:0000259" key="6">
    <source>
        <dbReference type="PROSITE" id="PS50801"/>
    </source>
</evidence>
<dbReference type="AlphaFoldDB" id="A0A7X7LWU7"/>
<dbReference type="InterPro" id="IPR011547">
    <property type="entry name" value="SLC26A/SulP_dom"/>
</dbReference>
<dbReference type="Proteomes" id="UP000536534">
    <property type="component" value="Unassembled WGS sequence"/>
</dbReference>
<dbReference type="EMBL" id="JAAYYV010000258">
    <property type="protein sequence ID" value="NLF54713.1"/>
    <property type="molecule type" value="Genomic_DNA"/>
</dbReference>
<proteinExistence type="predicted"/>
<name>A0A7X7LWU7_9RHOO</name>
<dbReference type="GO" id="GO:0055085">
    <property type="term" value="P:transmembrane transport"/>
    <property type="evidence" value="ECO:0007669"/>
    <property type="project" value="InterPro"/>
</dbReference>
<comment type="caution">
    <text evidence="7">The sequence shown here is derived from an EMBL/GenBank/DDBJ whole genome shotgun (WGS) entry which is preliminary data.</text>
</comment>